<dbReference type="RefSeq" id="WP_120332344.1">
    <property type="nucleotide sequence ID" value="NZ_MCAQ01000001.1"/>
</dbReference>
<sequence length="117" mass="13645">MKPKCNYILPFERTLYDVHESDYDPLKDIEAFWKQYPIGMIRDNLIELQSKLNSEQLSGFSLHLLRALVAYLTAHLSNLDLAPLSLSEVFETSKEDLKTTKEISDFFQRVSQYNTKP</sequence>
<organism evidence="1 2">
    <name type="scientific">Sphingobacterium siyangense</name>
    <dbReference type="NCBI Taxonomy" id="459529"/>
    <lineage>
        <taxon>Bacteria</taxon>
        <taxon>Pseudomonadati</taxon>
        <taxon>Bacteroidota</taxon>
        <taxon>Sphingobacteriia</taxon>
        <taxon>Sphingobacteriales</taxon>
        <taxon>Sphingobacteriaceae</taxon>
        <taxon>Sphingobacterium</taxon>
    </lineage>
</organism>
<evidence type="ECO:0000313" key="1">
    <source>
        <dbReference type="EMBL" id="RKF41939.1"/>
    </source>
</evidence>
<protein>
    <submittedName>
        <fullName evidence="1">Uncharacterized protein</fullName>
    </submittedName>
</protein>
<name>A0A420G9R4_9SPHI</name>
<keyword evidence="2" id="KW-1185">Reference proteome</keyword>
<dbReference type="EMBL" id="MCAQ01000001">
    <property type="protein sequence ID" value="RKF41939.1"/>
    <property type="molecule type" value="Genomic_DNA"/>
</dbReference>
<gene>
    <name evidence="1" type="ORF">BCY89_00020</name>
</gene>
<proteinExistence type="predicted"/>
<dbReference type="Proteomes" id="UP000286402">
    <property type="component" value="Unassembled WGS sequence"/>
</dbReference>
<comment type="caution">
    <text evidence="1">The sequence shown here is derived from an EMBL/GenBank/DDBJ whole genome shotgun (WGS) entry which is preliminary data.</text>
</comment>
<dbReference type="AlphaFoldDB" id="A0A420G9R4"/>
<reference evidence="1 2" key="1">
    <citation type="submission" date="2016-07" db="EMBL/GenBank/DDBJ databases">
        <title>Genome analysis of Sphingobacterium siyangense T12B17.</title>
        <authorList>
            <person name="Xu D."/>
            <person name="Su Y."/>
            <person name="Zheng S."/>
        </authorList>
    </citation>
    <scope>NUCLEOTIDE SEQUENCE [LARGE SCALE GENOMIC DNA]</scope>
    <source>
        <strain evidence="1 2">T12B17</strain>
    </source>
</reference>
<accession>A0A420G9R4</accession>
<evidence type="ECO:0000313" key="2">
    <source>
        <dbReference type="Proteomes" id="UP000286402"/>
    </source>
</evidence>